<dbReference type="Gene3D" id="3.20.20.60">
    <property type="entry name" value="Phosphoenolpyruvate-binding domains"/>
    <property type="match status" value="1"/>
</dbReference>
<dbReference type="InterPro" id="IPR005000">
    <property type="entry name" value="Aldolase/citrate-lyase_domain"/>
</dbReference>
<keyword evidence="3" id="KW-0460">Magnesium</keyword>
<evidence type="ECO:0000256" key="3">
    <source>
        <dbReference type="ARBA" id="ARBA00022842"/>
    </source>
</evidence>
<dbReference type="InterPro" id="IPR015813">
    <property type="entry name" value="Pyrv/PenolPyrv_kinase-like_dom"/>
</dbReference>
<gene>
    <name evidence="5" type="ORF">GCM10022239_13090</name>
</gene>
<keyword evidence="2" id="KW-0479">Metal-binding</keyword>
<dbReference type="Proteomes" id="UP001501004">
    <property type="component" value="Unassembled WGS sequence"/>
</dbReference>
<feature type="domain" description="HpcH/HpaI aldolase/citrate lyase" evidence="4">
    <location>
        <begin position="12"/>
        <end position="226"/>
    </location>
</feature>
<evidence type="ECO:0000313" key="6">
    <source>
        <dbReference type="Proteomes" id="UP001501004"/>
    </source>
</evidence>
<dbReference type="InterPro" id="IPR011206">
    <property type="entry name" value="Citrate_lyase_beta/mcl1/mcl2"/>
</dbReference>
<comment type="caution">
    <text evidence="5">The sequence shown here is derived from an EMBL/GenBank/DDBJ whole genome shotgun (WGS) entry which is preliminary data.</text>
</comment>
<dbReference type="SUPFAM" id="SSF51621">
    <property type="entry name" value="Phosphoenolpyruvate/pyruvate domain"/>
    <property type="match status" value="1"/>
</dbReference>
<keyword evidence="6" id="KW-1185">Reference proteome</keyword>
<accession>A0ABP7FFY2</accession>
<dbReference type="Pfam" id="PF03328">
    <property type="entry name" value="HpcH_HpaI"/>
    <property type="match status" value="1"/>
</dbReference>
<evidence type="ECO:0000259" key="4">
    <source>
        <dbReference type="Pfam" id="PF03328"/>
    </source>
</evidence>
<dbReference type="EMBL" id="BAABAE010000003">
    <property type="protein sequence ID" value="GAA3738933.1"/>
    <property type="molecule type" value="Genomic_DNA"/>
</dbReference>
<protein>
    <submittedName>
        <fullName evidence="5">CoA ester lyase</fullName>
    </submittedName>
</protein>
<dbReference type="RefSeq" id="WP_344754954.1">
    <property type="nucleotide sequence ID" value="NZ_BAABAE010000003.1"/>
</dbReference>
<evidence type="ECO:0000313" key="5">
    <source>
        <dbReference type="EMBL" id="GAA3738933.1"/>
    </source>
</evidence>
<keyword evidence="5" id="KW-0456">Lyase</keyword>
<dbReference type="PANTHER" id="PTHR32308">
    <property type="entry name" value="LYASE BETA SUBUNIT, PUTATIVE (AFU_ORTHOLOGUE AFUA_4G13030)-RELATED"/>
    <property type="match status" value="1"/>
</dbReference>
<dbReference type="GO" id="GO:0016829">
    <property type="term" value="F:lyase activity"/>
    <property type="evidence" value="ECO:0007669"/>
    <property type="project" value="UniProtKB-KW"/>
</dbReference>
<proteinExistence type="predicted"/>
<reference evidence="6" key="1">
    <citation type="journal article" date="2019" name="Int. J. Syst. Evol. Microbiol.">
        <title>The Global Catalogue of Microorganisms (GCM) 10K type strain sequencing project: providing services to taxonomists for standard genome sequencing and annotation.</title>
        <authorList>
            <consortium name="The Broad Institute Genomics Platform"/>
            <consortium name="The Broad Institute Genome Sequencing Center for Infectious Disease"/>
            <person name="Wu L."/>
            <person name="Ma J."/>
        </authorList>
    </citation>
    <scope>NUCLEOTIDE SEQUENCE [LARGE SCALE GENOMIC DNA]</scope>
    <source>
        <strain evidence="6">JCM 16949</strain>
    </source>
</reference>
<evidence type="ECO:0000256" key="2">
    <source>
        <dbReference type="ARBA" id="ARBA00022723"/>
    </source>
</evidence>
<dbReference type="InterPro" id="IPR040442">
    <property type="entry name" value="Pyrv_kinase-like_dom_sf"/>
</dbReference>
<name>A0ABP7FFY2_9MICO</name>
<evidence type="ECO:0000256" key="1">
    <source>
        <dbReference type="ARBA" id="ARBA00001946"/>
    </source>
</evidence>
<organism evidence="5 6">
    <name type="scientific">Leifsonella bigeumensis</name>
    <dbReference type="NCBI Taxonomy" id="433643"/>
    <lineage>
        <taxon>Bacteria</taxon>
        <taxon>Bacillati</taxon>
        <taxon>Actinomycetota</taxon>
        <taxon>Actinomycetes</taxon>
        <taxon>Micrococcales</taxon>
        <taxon>Microbacteriaceae</taxon>
        <taxon>Leifsonella</taxon>
    </lineage>
</organism>
<sequence length="294" mass="30735">MESGGTGTGSPRSYLYVPGDQAERLEKAPGRGADALILDLEDAVAPQNKAAARELVGGWIQGHPEFAASVWVRITAEDPAADLEAITAPIAGVMVPRAETALLAEVDELLAARESRLGIPAASIAVIPLIETARGLLDAVQLASAPRTVRLAIGRADLAGELGLGIDPEGPEFRSILLQLVIASSAAGISAPVAPTSTDFRDLDGLRASTEQLLRLGYRGRTAVHPAQLSVINEAFTPAADEVQRAERLVAAFEEAERSGSGVTTDENGRMVDAAVVRSARDVLARARPARTTE</sequence>
<dbReference type="PIRSF" id="PIRSF015582">
    <property type="entry name" value="Cit_lyase_B"/>
    <property type="match status" value="1"/>
</dbReference>
<dbReference type="PANTHER" id="PTHR32308:SF0">
    <property type="entry name" value="HPCH_HPAI ALDOLASE_CITRATE LYASE DOMAIN-CONTAINING PROTEIN"/>
    <property type="match status" value="1"/>
</dbReference>
<comment type="cofactor">
    <cofactor evidence="1">
        <name>Mg(2+)</name>
        <dbReference type="ChEBI" id="CHEBI:18420"/>
    </cofactor>
</comment>